<dbReference type="GO" id="GO:0016787">
    <property type="term" value="F:hydrolase activity"/>
    <property type="evidence" value="ECO:0007669"/>
    <property type="project" value="UniProtKB-KW"/>
</dbReference>
<name>A0A7H9HWY7_9SACH</name>
<keyword evidence="3" id="KW-0378">Hydrolase</keyword>
<evidence type="ECO:0000313" key="10">
    <source>
        <dbReference type="Proteomes" id="UP000510647"/>
    </source>
</evidence>
<evidence type="ECO:0000259" key="8">
    <source>
        <dbReference type="PROSITE" id="PS51194"/>
    </source>
</evidence>
<dbReference type="InterPro" id="IPR001650">
    <property type="entry name" value="Helicase_C-like"/>
</dbReference>
<dbReference type="Pfam" id="PF00271">
    <property type="entry name" value="Helicase_C"/>
    <property type="match status" value="1"/>
</dbReference>
<dbReference type="Pfam" id="PF00270">
    <property type="entry name" value="DEAD"/>
    <property type="match status" value="1"/>
</dbReference>
<evidence type="ECO:0000256" key="3">
    <source>
        <dbReference type="ARBA" id="ARBA00022801"/>
    </source>
</evidence>
<dbReference type="GO" id="GO:0005524">
    <property type="term" value="F:ATP binding"/>
    <property type="evidence" value="ECO:0007669"/>
    <property type="project" value="UniProtKB-KW"/>
</dbReference>
<keyword evidence="6" id="KW-0175">Coiled coil</keyword>
<reference evidence="9 10" key="1">
    <citation type="submission" date="2020-06" db="EMBL/GenBank/DDBJ databases">
        <title>The yeast mating-type switching endonuclease HO is a domesticated member of an unorthodox homing genetic element family.</title>
        <authorList>
            <person name="Coughlan A.Y."/>
            <person name="Lombardi L."/>
            <person name="Braun-Galleani S."/>
            <person name="Martos A.R."/>
            <person name="Galeote V."/>
            <person name="Bigey F."/>
            <person name="Dequin S."/>
            <person name="Byrne K.P."/>
            <person name="Wolfe K.H."/>
        </authorList>
    </citation>
    <scope>NUCLEOTIDE SEQUENCE [LARGE SCALE GENOMIC DNA]</scope>
    <source>
        <strain evidence="9 10">CBS2947</strain>
    </source>
</reference>
<dbReference type="PROSITE" id="PS51192">
    <property type="entry name" value="HELICASE_ATP_BIND_1"/>
    <property type="match status" value="1"/>
</dbReference>
<dbReference type="Proteomes" id="UP000510647">
    <property type="component" value="Chromosome 7"/>
</dbReference>
<dbReference type="PANTHER" id="PTHR47958">
    <property type="entry name" value="ATP-DEPENDENT RNA HELICASE DBP3"/>
    <property type="match status" value="1"/>
</dbReference>
<gene>
    <name evidence="9" type="ORF">HG537_0G05000</name>
</gene>
<dbReference type="InterPro" id="IPR014001">
    <property type="entry name" value="Helicase_ATP-bd"/>
</dbReference>
<dbReference type="Gene3D" id="3.40.50.300">
    <property type="entry name" value="P-loop containing nucleotide triphosphate hydrolases"/>
    <property type="match status" value="2"/>
</dbReference>
<dbReference type="SMART" id="SM00487">
    <property type="entry name" value="DEXDc"/>
    <property type="match status" value="1"/>
</dbReference>
<dbReference type="EMBL" id="CP059273">
    <property type="protein sequence ID" value="QLQ82244.1"/>
    <property type="molecule type" value="Genomic_DNA"/>
</dbReference>
<dbReference type="AlphaFoldDB" id="A0A7H9HWY7"/>
<keyword evidence="2" id="KW-0547">Nucleotide-binding</keyword>
<evidence type="ECO:0000259" key="7">
    <source>
        <dbReference type="PROSITE" id="PS51192"/>
    </source>
</evidence>
<evidence type="ECO:0000256" key="1">
    <source>
        <dbReference type="ARBA" id="ARBA00012552"/>
    </source>
</evidence>
<evidence type="ECO:0000256" key="2">
    <source>
        <dbReference type="ARBA" id="ARBA00022741"/>
    </source>
</evidence>
<protein>
    <recommendedName>
        <fullName evidence="1">RNA helicase</fullName>
        <ecNumber evidence="1">3.6.4.13</ecNumber>
    </recommendedName>
</protein>
<dbReference type="OrthoDB" id="4060407at2759"/>
<dbReference type="PROSITE" id="PS51194">
    <property type="entry name" value="HELICASE_CTER"/>
    <property type="match status" value="1"/>
</dbReference>
<keyword evidence="4" id="KW-0347">Helicase</keyword>
<dbReference type="InterPro" id="IPR027417">
    <property type="entry name" value="P-loop_NTPase"/>
</dbReference>
<dbReference type="GO" id="GO:0003724">
    <property type="term" value="F:RNA helicase activity"/>
    <property type="evidence" value="ECO:0007669"/>
    <property type="project" value="UniProtKB-EC"/>
</dbReference>
<feature type="domain" description="Helicase C-terminal" evidence="8">
    <location>
        <begin position="319"/>
        <end position="477"/>
    </location>
</feature>
<feature type="domain" description="Helicase ATP-binding" evidence="7">
    <location>
        <begin position="94"/>
        <end position="266"/>
    </location>
</feature>
<organism evidence="9 10">
    <name type="scientific">Torulaspora globosa</name>
    <dbReference type="NCBI Taxonomy" id="48254"/>
    <lineage>
        <taxon>Eukaryota</taxon>
        <taxon>Fungi</taxon>
        <taxon>Dikarya</taxon>
        <taxon>Ascomycota</taxon>
        <taxon>Saccharomycotina</taxon>
        <taxon>Saccharomycetes</taxon>
        <taxon>Saccharomycetales</taxon>
        <taxon>Saccharomycetaceae</taxon>
        <taxon>Torulaspora</taxon>
    </lineage>
</organism>
<proteinExistence type="predicted"/>
<keyword evidence="5" id="KW-0067">ATP-binding</keyword>
<dbReference type="CDD" id="cd18785">
    <property type="entry name" value="SF2_C"/>
    <property type="match status" value="1"/>
</dbReference>
<evidence type="ECO:0000256" key="6">
    <source>
        <dbReference type="SAM" id="Coils"/>
    </source>
</evidence>
<evidence type="ECO:0000313" key="9">
    <source>
        <dbReference type="EMBL" id="QLQ82244.1"/>
    </source>
</evidence>
<sequence length="857" mass="97595">MPENLGARIIDNSDSWSKAIQLQEEASRRWIVWLGLEDCALAQEEVAAPAEMPVLSYEHPVEPKSFDDLLAAGEKLFGPKFEFRNRSQERLCIEVYLSERASIVVHAPTGFGKTELFHLPLVALASKKSCKHVSFVFVPHMVLLEGTLQRLSAGNLLNVAQVKQFTNVGYDGDTDVYVGAYDDLANEDFAGRIVGWESDNSKNVKLCYLVIDEFHNLETETYRRKHLEGIRKVRFDAFEKVLFLSATAPAAIADRALQRAGFKGLEKPEPGLRATDTGDSSGWMTCYPTKMFDLIGEVPLGHVHKEFMKVADSSREAFKLLKALFACEPHARAVVAAGSRRKVEDLSEEWKEHFRIAWTNGEISSGERIRSFLADKNSQVLLGTKLVTQGIDVRNLQMVITMDYRPSIIEFIQAAGRLRSSGLFYLLSSARARGEAGERVSDHPAVPLLEDGCVDKQMAAFYGLGAQGAPTRNAELLLADTQGLVARHRRAMEKLERDQELAARKRAVKVFPSLALEKKRIKRDFHEPHEYTDILLYVGLPTDMAAGLFLQGVDIHFCLPDTFTRKDGCKGCLKDYNLCVCAGGQYKSYRRIACEALALRRMLLDDEKYGKHLEGMEPFRTDPVGYLRAFVKERKQLQTAVMRKYLWFHELTTGVSQIVALQSTRGVGSCRLFRRPAADIRRIYCDAWRSLKKQRLNVLEYFWSRERMRCDEIWDKETSRSSRSFVEIVDKQGMFERMWQRSSARFHGPEYVKRQYGSVHRKSMNTYEMSRARLFYKYDGSVGLPSWDMYLSMVLGMFYNVELRSRIADLVEQIGDVWLVPHWLELQNVLVQMGDGEKVPFFVLCGAIYQEMQATPG</sequence>
<dbReference type="InterPro" id="IPR011545">
    <property type="entry name" value="DEAD/DEAH_box_helicase_dom"/>
</dbReference>
<dbReference type="GO" id="GO:0003676">
    <property type="term" value="F:nucleic acid binding"/>
    <property type="evidence" value="ECO:0007669"/>
    <property type="project" value="InterPro"/>
</dbReference>
<accession>A0A7H9HWY7</accession>
<dbReference type="SMART" id="SM00490">
    <property type="entry name" value="HELICc"/>
    <property type="match status" value="1"/>
</dbReference>
<keyword evidence="10" id="KW-1185">Reference proteome</keyword>
<dbReference type="EC" id="3.6.4.13" evidence="1"/>
<evidence type="ECO:0000256" key="5">
    <source>
        <dbReference type="ARBA" id="ARBA00022840"/>
    </source>
</evidence>
<feature type="coiled-coil region" evidence="6">
    <location>
        <begin position="478"/>
        <end position="505"/>
    </location>
</feature>
<evidence type="ECO:0000256" key="4">
    <source>
        <dbReference type="ARBA" id="ARBA00022806"/>
    </source>
</evidence>
<dbReference type="SUPFAM" id="SSF52540">
    <property type="entry name" value="P-loop containing nucleoside triphosphate hydrolases"/>
    <property type="match status" value="1"/>
</dbReference>